<dbReference type="AlphaFoldDB" id="A0A918YLU0"/>
<dbReference type="InterPro" id="IPR023753">
    <property type="entry name" value="FAD/NAD-binding_dom"/>
</dbReference>
<dbReference type="InterPro" id="IPR036188">
    <property type="entry name" value="FAD/NAD-bd_sf"/>
</dbReference>
<dbReference type="InterPro" id="IPR051691">
    <property type="entry name" value="Metab_Enz_Cyan_OpOx_G3PDH"/>
</dbReference>
<keyword evidence="4" id="KW-1185">Reference proteome</keyword>
<organism evidence="3 4">
    <name type="scientific">Streptomyces alanosinicus</name>
    <dbReference type="NCBI Taxonomy" id="68171"/>
    <lineage>
        <taxon>Bacteria</taxon>
        <taxon>Bacillati</taxon>
        <taxon>Actinomycetota</taxon>
        <taxon>Actinomycetes</taxon>
        <taxon>Kitasatosporales</taxon>
        <taxon>Streptomycetaceae</taxon>
        <taxon>Streptomyces</taxon>
    </lineage>
</organism>
<dbReference type="PANTHER" id="PTHR42949">
    <property type="entry name" value="ANAEROBIC GLYCEROL-3-PHOSPHATE DEHYDROGENASE SUBUNIT B"/>
    <property type="match status" value="1"/>
</dbReference>
<evidence type="ECO:0000259" key="2">
    <source>
        <dbReference type="Pfam" id="PF07992"/>
    </source>
</evidence>
<accession>A0A918YLU0</accession>
<dbReference type="Pfam" id="PF07992">
    <property type="entry name" value="Pyr_redox_2"/>
    <property type="match status" value="1"/>
</dbReference>
<dbReference type="SUPFAM" id="SSF51905">
    <property type="entry name" value="FAD/NAD(P)-binding domain"/>
    <property type="match status" value="1"/>
</dbReference>
<keyword evidence="1" id="KW-0560">Oxidoreductase</keyword>
<evidence type="ECO:0000313" key="4">
    <source>
        <dbReference type="Proteomes" id="UP000655443"/>
    </source>
</evidence>
<reference evidence="3" key="1">
    <citation type="journal article" date="2014" name="Int. J. Syst. Evol. Microbiol.">
        <title>Complete genome sequence of Corynebacterium casei LMG S-19264T (=DSM 44701T), isolated from a smear-ripened cheese.</title>
        <authorList>
            <consortium name="US DOE Joint Genome Institute (JGI-PGF)"/>
            <person name="Walter F."/>
            <person name="Albersmeier A."/>
            <person name="Kalinowski J."/>
            <person name="Ruckert C."/>
        </authorList>
    </citation>
    <scope>NUCLEOTIDE SEQUENCE</scope>
    <source>
        <strain evidence="3">JCM 4714</strain>
    </source>
</reference>
<comment type="caution">
    <text evidence="3">The sequence shown here is derived from an EMBL/GenBank/DDBJ whole genome shotgun (WGS) entry which is preliminary data.</text>
</comment>
<reference evidence="3" key="2">
    <citation type="submission" date="2020-09" db="EMBL/GenBank/DDBJ databases">
        <authorList>
            <person name="Sun Q."/>
            <person name="Ohkuma M."/>
        </authorList>
    </citation>
    <scope>NUCLEOTIDE SEQUENCE</scope>
    <source>
        <strain evidence="3">JCM 4714</strain>
    </source>
</reference>
<dbReference type="PANTHER" id="PTHR42949:SF3">
    <property type="entry name" value="ANAEROBIC GLYCEROL-3-PHOSPHATE DEHYDROGENASE SUBUNIT B"/>
    <property type="match status" value="1"/>
</dbReference>
<dbReference type="RefSeq" id="WP_189956609.1">
    <property type="nucleotide sequence ID" value="NZ_BMVG01000017.1"/>
</dbReference>
<dbReference type="PRINTS" id="PR00368">
    <property type="entry name" value="FADPNR"/>
</dbReference>
<name>A0A918YLU0_9ACTN</name>
<dbReference type="Proteomes" id="UP000655443">
    <property type="component" value="Unassembled WGS sequence"/>
</dbReference>
<evidence type="ECO:0000313" key="3">
    <source>
        <dbReference type="EMBL" id="GHE08656.1"/>
    </source>
</evidence>
<protein>
    <submittedName>
        <fullName evidence="3">Oxidoreductase</fullName>
    </submittedName>
</protein>
<feature type="domain" description="FAD/NAD(P)-binding" evidence="2">
    <location>
        <begin position="19"/>
        <end position="321"/>
    </location>
</feature>
<evidence type="ECO:0000256" key="1">
    <source>
        <dbReference type="ARBA" id="ARBA00023002"/>
    </source>
</evidence>
<proteinExistence type="predicted"/>
<dbReference type="EMBL" id="BMVG01000017">
    <property type="protein sequence ID" value="GHE08656.1"/>
    <property type="molecule type" value="Genomic_DNA"/>
</dbReference>
<gene>
    <name evidence="3" type="ORF">GCM10010339_58270</name>
</gene>
<sequence length="428" mass="43713">MTAEHSTPGPAGRPVRRVDVLVVGAGPAGLVAAARLAASGAGRVEVLEREQEAGGVPRHCAHGGFGSRAHPRTGPVYARLLAEAAGRAGASVRTGVTALDWTAGGTGVRADPAVDAVGPAGPETIAARAVLLATGARERPRTARLVPGTRPAGVYTTGELQQAVHLFGQHIGTRAVVVGAEDVSYAAADTVRAAGAEVVALVTEHPRAQTGGIRAGAARLGHGIPLLTDTTVAELLGRGRLSGVRVRHRDGRTAVLACDTVVFTGDFVPDHELARRGGLLLDPGTRGPAVDGFLHTSRPGVFAAGNLLHAVEPAATAAREGATAATAVLGFLAGSTGWPAPGIPLTVEAPLRWIAPNRITPAGPPAPYVLRTGAPLTRPVLRVRQDGRLLHRERPAPWTVPPGRTLTLSARWTGQVDPAGGEVRVSAG</sequence>
<dbReference type="Gene3D" id="3.50.50.60">
    <property type="entry name" value="FAD/NAD(P)-binding domain"/>
    <property type="match status" value="2"/>
</dbReference>
<dbReference type="GO" id="GO:0016491">
    <property type="term" value="F:oxidoreductase activity"/>
    <property type="evidence" value="ECO:0007669"/>
    <property type="project" value="UniProtKB-KW"/>
</dbReference>
<dbReference type="PRINTS" id="PR00469">
    <property type="entry name" value="PNDRDTASEII"/>
</dbReference>